<feature type="binding site" evidence="3">
    <location>
        <position position="82"/>
    </location>
    <ligand>
        <name>substrate</name>
    </ligand>
</feature>
<keyword evidence="4" id="KW-0472">Membrane</keyword>
<dbReference type="SUPFAM" id="SSF53474">
    <property type="entry name" value="alpha/beta-Hydrolases"/>
    <property type="match status" value="1"/>
</dbReference>
<dbReference type="InterPro" id="IPR050266">
    <property type="entry name" value="AB_hydrolase_sf"/>
</dbReference>
<gene>
    <name evidence="6" type="ORF">SAMN05518846_11518</name>
</gene>
<keyword evidence="4" id="KW-0812">Transmembrane</keyword>
<proteinExistence type="predicted"/>
<keyword evidence="7" id="KW-1185">Reference proteome</keyword>
<dbReference type="GeneID" id="301133196"/>
<dbReference type="PANTHER" id="PTHR43798:SF31">
    <property type="entry name" value="AB HYDROLASE SUPERFAMILY PROTEIN YCLE"/>
    <property type="match status" value="1"/>
</dbReference>
<protein>
    <submittedName>
        <fullName evidence="6">Carboxylesterase</fullName>
    </submittedName>
</protein>
<dbReference type="PIRSF" id="PIRSF017388">
    <property type="entry name" value="Esterase_lipase"/>
    <property type="match status" value="1"/>
</dbReference>
<feature type="transmembrane region" description="Helical" evidence="4">
    <location>
        <begin position="75"/>
        <end position="96"/>
    </location>
</feature>
<dbReference type="EMBL" id="FORT01000015">
    <property type="protein sequence ID" value="SFK54263.1"/>
    <property type="molecule type" value="Genomic_DNA"/>
</dbReference>
<dbReference type="PANTHER" id="PTHR43798">
    <property type="entry name" value="MONOACYLGLYCEROL LIPASE"/>
    <property type="match status" value="1"/>
</dbReference>
<accession>A0A1I4AD89</accession>
<sequence length="242" mass="27512">MNETVGCLLIHGFAGDINDILPLAMRLREEGYQVECPTLEGHGTTRRQMAKSTRHDWLRSADEAYKRLRMRADSIVVIGFSMGGLLAFHLTTNYPVELLITLNTPYKYWDVKEALHYLREDFPTHSRRYIHGIGRIPLSSMVQFRRLLSETKPLLPKITTPYVLLQARHDDTVHAVSAEILASTVNEAASAEISWYEHSNHMILHGPDKEEAIAHVLTKIKAHFASKYETADTPTRSPEPAR</sequence>
<feature type="binding site" evidence="3">
    <location>
        <position position="13"/>
    </location>
    <ligand>
        <name>substrate</name>
    </ligand>
</feature>
<dbReference type="Gene3D" id="3.40.50.1820">
    <property type="entry name" value="alpha/beta hydrolase"/>
    <property type="match status" value="1"/>
</dbReference>
<dbReference type="STRING" id="1884381.SAMN05518846_11518"/>
<name>A0A1I4AD89_9BACL</name>
<dbReference type="RefSeq" id="WP_092273574.1">
    <property type="nucleotide sequence ID" value="NZ_CP176856.1"/>
</dbReference>
<dbReference type="InterPro" id="IPR012354">
    <property type="entry name" value="Esterase_lipase"/>
</dbReference>
<keyword evidence="4" id="KW-1133">Transmembrane helix</keyword>
<dbReference type="Proteomes" id="UP000198915">
    <property type="component" value="Unassembled WGS sequence"/>
</dbReference>
<dbReference type="InterPro" id="IPR000073">
    <property type="entry name" value="AB_hydrolase_1"/>
</dbReference>
<organism evidence="6 7">
    <name type="scientific">Brevibacillus centrosporus</name>
    <dbReference type="NCBI Taxonomy" id="54910"/>
    <lineage>
        <taxon>Bacteria</taxon>
        <taxon>Bacillati</taxon>
        <taxon>Bacillota</taxon>
        <taxon>Bacilli</taxon>
        <taxon>Bacillales</taxon>
        <taxon>Paenibacillaceae</taxon>
        <taxon>Brevibacillus</taxon>
    </lineage>
</organism>
<keyword evidence="1" id="KW-0378">Hydrolase</keyword>
<feature type="active site" description="Nucleophile" evidence="2">
    <location>
        <position position="81"/>
    </location>
</feature>
<reference evidence="7" key="1">
    <citation type="submission" date="2016-10" db="EMBL/GenBank/DDBJ databases">
        <authorList>
            <person name="Varghese N."/>
            <person name="Submissions S."/>
        </authorList>
    </citation>
    <scope>NUCLEOTIDE SEQUENCE [LARGE SCALE GENOMIC DNA]</scope>
    <source>
        <strain evidence="7">OK042</strain>
    </source>
</reference>
<evidence type="ECO:0000256" key="3">
    <source>
        <dbReference type="PIRSR" id="PIRSR017388-2"/>
    </source>
</evidence>
<dbReference type="GO" id="GO:0016020">
    <property type="term" value="C:membrane"/>
    <property type="evidence" value="ECO:0007669"/>
    <property type="project" value="TreeGrafter"/>
</dbReference>
<feature type="domain" description="AB hydrolase-1" evidence="5">
    <location>
        <begin position="8"/>
        <end position="207"/>
    </location>
</feature>
<dbReference type="InterPro" id="IPR029058">
    <property type="entry name" value="AB_hydrolase_fold"/>
</dbReference>
<evidence type="ECO:0000256" key="4">
    <source>
        <dbReference type="SAM" id="Phobius"/>
    </source>
</evidence>
<evidence type="ECO:0000313" key="6">
    <source>
        <dbReference type="EMBL" id="SFK54263.1"/>
    </source>
</evidence>
<dbReference type="GO" id="GO:0052689">
    <property type="term" value="F:carboxylic ester hydrolase activity"/>
    <property type="evidence" value="ECO:0007669"/>
    <property type="project" value="InterPro"/>
</dbReference>
<evidence type="ECO:0000313" key="7">
    <source>
        <dbReference type="Proteomes" id="UP000198915"/>
    </source>
</evidence>
<evidence type="ECO:0000259" key="5">
    <source>
        <dbReference type="Pfam" id="PF12697"/>
    </source>
</evidence>
<evidence type="ECO:0000256" key="2">
    <source>
        <dbReference type="PIRSR" id="PIRSR017388-1"/>
    </source>
</evidence>
<feature type="active site" description="Charge relay system" evidence="2">
    <location>
        <position position="201"/>
    </location>
</feature>
<dbReference type="Pfam" id="PF12697">
    <property type="entry name" value="Abhydrolase_6"/>
    <property type="match status" value="1"/>
</dbReference>
<feature type="active site" description="Charge relay system" evidence="2">
    <location>
        <position position="170"/>
    </location>
</feature>
<dbReference type="AlphaFoldDB" id="A0A1I4AD89"/>
<evidence type="ECO:0000256" key="1">
    <source>
        <dbReference type="ARBA" id="ARBA00022801"/>
    </source>
</evidence>